<name>A0A1I0DYZ1_9FIRM</name>
<evidence type="ECO:0000313" key="1">
    <source>
        <dbReference type="EMBL" id="SET37529.1"/>
    </source>
</evidence>
<proteinExistence type="predicted"/>
<organism evidence="1 2">
    <name type="scientific">[Clostridium] polysaccharolyticum</name>
    <dbReference type="NCBI Taxonomy" id="29364"/>
    <lineage>
        <taxon>Bacteria</taxon>
        <taxon>Bacillati</taxon>
        <taxon>Bacillota</taxon>
        <taxon>Clostridia</taxon>
        <taxon>Lachnospirales</taxon>
        <taxon>Lachnospiraceae</taxon>
    </lineage>
</organism>
<keyword evidence="2" id="KW-1185">Reference proteome</keyword>
<protein>
    <submittedName>
        <fullName evidence="1">Uncharacterized protein</fullName>
    </submittedName>
</protein>
<dbReference type="Proteomes" id="UP000199800">
    <property type="component" value="Unassembled WGS sequence"/>
</dbReference>
<gene>
    <name evidence="1" type="ORF">SAMN04487772_11747</name>
</gene>
<dbReference type="RefSeq" id="WP_177180756.1">
    <property type="nucleotide sequence ID" value="NZ_FOHN01000017.1"/>
</dbReference>
<dbReference type="AlphaFoldDB" id="A0A1I0DYZ1"/>
<dbReference type="EMBL" id="FOHN01000017">
    <property type="protein sequence ID" value="SET37529.1"/>
    <property type="molecule type" value="Genomic_DNA"/>
</dbReference>
<reference evidence="1 2" key="1">
    <citation type="submission" date="2016-10" db="EMBL/GenBank/DDBJ databases">
        <authorList>
            <person name="de Groot N.N."/>
        </authorList>
    </citation>
    <scope>NUCLEOTIDE SEQUENCE [LARGE SCALE GENOMIC DNA]</scope>
    <source>
        <strain evidence="1 2">DSM 1801</strain>
    </source>
</reference>
<accession>A0A1I0DYZ1</accession>
<sequence>MEASFIKYANKGCTRQAANLQYVAENILNREFHAEAPNQKWLTETI</sequence>
<evidence type="ECO:0000313" key="2">
    <source>
        <dbReference type="Proteomes" id="UP000199800"/>
    </source>
</evidence>